<accession>A0ABR8FPY9</accession>
<protein>
    <submittedName>
        <fullName evidence="1">Uncharacterized protein</fullName>
    </submittedName>
</protein>
<reference evidence="1 2" key="1">
    <citation type="journal article" date="2020" name="ISME J.">
        <title>Comparative genomics reveals insights into cyanobacterial evolution and habitat adaptation.</title>
        <authorList>
            <person name="Chen M.Y."/>
            <person name="Teng W.K."/>
            <person name="Zhao L."/>
            <person name="Hu C.X."/>
            <person name="Zhou Y.K."/>
            <person name="Han B.P."/>
            <person name="Song L.R."/>
            <person name="Shu W.S."/>
        </authorList>
    </citation>
    <scope>NUCLEOTIDE SEQUENCE [LARGE SCALE GENOMIC DNA]</scope>
    <source>
        <strain evidence="1 2">FACHB-130</strain>
    </source>
</reference>
<evidence type="ECO:0000313" key="1">
    <source>
        <dbReference type="EMBL" id="MBD2593015.1"/>
    </source>
</evidence>
<proteinExistence type="predicted"/>
<keyword evidence="2" id="KW-1185">Reference proteome</keyword>
<gene>
    <name evidence="1" type="ORF">H6G74_01560</name>
</gene>
<name>A0ABR8FPY9_9NOSO</name>
<evidence type="ECO:0000313" key="2">
    <source>
        <dbReference type="Proteomes" id="UP000603457"/>
    </source>
</evidence>
<organism evidence="1 2">
    <name type="scientific">Nostoc spongiaeforme FACHB-130</name>
    <dbReference type="NCBI Taxonomy" id="1357510"/>
    <lineage>
        <taxon>Bacteria</taxon>
        <taxon>Bacillati</taxon>
        <taxon>Cyanobacteriota</taxon>
        <taxon>Cyanophyceae</taxon>
        <taxon>Nostocales</taxon>
        <taxon>Nostocaceae</taxon>
        <taxon>Nostoc</taxon>
    </lineage>
</organism>
<sequence length="54" mass="6190">MWEGWEVWEDGEEIFPPTLPSLPTLPKFDTLTPNLNEYPLCVSLVGVKCFEACF</sequence>
<dbReference type="EMBL" id="JACJTB010000001">
    <property type="protein sequence ID" value="MBD2593015.1"/>
    <property type="molecule type" value="Genomic_DNA"/>
</dbReference>
<comment type="caution">
    <text evidence="1">The sequence shown here is derived from an EMBL/GenBank/DDBJ whole genome shotgun (WGS) entry which is preliminary data.</text>
</comment>
<dbReference type="Proteomes" id="UP000603457">
    <property type="component" value="Unassembled WGS sequence"/>
</dbReference>